<keyword evidence="4 8" id="KW-0378">Hydrolase</keyword>
<dbReference type="EMBL" id="JAOSID010000010">
    <property type="protein sequence ID" value="MDO8168248.1"/>
    <property type="molecule type" value="Genomic_DNA"/>
</dbReference>
<evidence type="ECO:0000256" key="3">
    <source>
        <dbReference type="ARBA" id="ARBA00022741"/>
    </source>
</evidence>
<name>A0ABT9DEL1_9MOLU</name>
<dbReference type="PANTHER" id="PTHR35795:SF1">
    <property type="entry name" value="BIS(5'-NUCLEOSYL)-TETRAPHOSPHATASE, SYMMETRICAL"/>
    <property type="match status" value="1"/>
</dbReference>
<reference evidence="8 9" key="1">
    <citation type="journal article" date="2023" name="Int. J. Syst. Evol. Microbiol.">
        <title>The observation of taxonomic boundaries for the 16SrII and 16SrXXV phytoplasmas using genome-based delimitation.</title>
        <authorList>
            <person name="Rodrigues Jardim B."/>
            <person name="Tran-Nguyen L.T.T."/>
            <person name="Gambley C."/>
            <person name="Al-Sadi A.M."/>
            <person name="Al-Subhi A.M."/>
            <person name="Foissac X."/>
            <person name="Salar P."/>
            <person name="Cai H."/>
            <person name="Yang J.Y."/>
            <person name="Davis R."/>
            <person name="Jones L."/>
            <person name="Rodoni B."/>
            <person name="Constable F.E."/>
        </authorList>
    </citation>
    <scope>NUCLEOTIDE SEQUENCE [LARGE SCALE GENOMIC DNA]</scope>
    <source>
        <strain evidence="8">BAWM-155c</strain>
    </source>
</reference>
<dbReference type="SUPFAM" id="SSF109604">
    <property type="entry name" value="HD-domain/PDEase-like"/>
    <property type="match status" value="1"/>
</dbReference>
<keyword evidence="5" id="KW-0408">Iron</keyword>
<keyword evidence="9" id="KW-1185">Reference proteome</keyword>
<feature type="domain" description="HD" evidence="7">
    <location>
        <begin position="20"/>
        <end position="132"/>
    </location>
</feature>
<dbReference type="InterPro" id="IPR006674">
    <property type="entry name" value="HD_domain"/>
</dbReference>
<dbReference type="NCBIfam" id="TIGR00488">
    <property type="entry name" value="bis(5'-nucleosyl)-tetraphosphatase (symmetrical) YqeK"/>
    <property type="match status" value="1"/>
</dbReference>
<dbReference type="Pfam" id="PF01966">
    <property type="entry name" value="HD"/>
    <property type="match status" value="1"/>
</dbReference>
<dbReference type="EC" id="3.6.1.41" evidence="1"/>
<gene>
    <name evidence="8" type="primary">yqeK</name>
    <name evidence="8" type="ORF">OC680_02020</name>
</gene>
<evidence type="ECO:0000313" key="8">
    <source>
        <dbReference type="EMBL" id="MDO8168248.1"/>
    </source>
</evidence>
<dbReference type="GO" id="GO:0008803">
    <property type="term" value="F:bis(5'-nucleosyl)-tetraphosphatase (symmetrical) activity"/>
    <property type="evidence" value="ECO:0007669"/>
    <property type="project" value="UniProtKB-EC"/>
</dbReference>
<evidence type="ECO:0000256" key="5">
    <source>
        <dbReference type="ARBA" id="ARBA00023004"/>
    </source>
</evidence>
<dbReference type="CDD" id="cd00077">
    <property type="entry name" value="HDc"/>
    <property type="match status" value="1"/>
</dbReference>
<accession>A0ABT9DEL1</accession>
<evidence type="ECO:0000313" key="9">
    <source>
        <dbReference type="Proteomes" id="UP001172036"/>
    </source>
</evidence>
<evidence type="ECO:0000256" key="4">
    <source>
        <dbReference type="ARBA" id="ARBA00022801"/>
    </source>
</evidence>
<comment type="caution">
    <text evidence="8">The sequence shown here is derived from an EMBL/GenBank/DDBJ whole genome shotgun (WGS) entry which is preliminary data.</text>
</comment>
<dbReference type="Gene3D" id="1.10.3210.10">
    <property type="entry name" value="Hypothetical protein af1432"/>
    <property type="match status" value="1"/>
</dbReference>
<evidence type="ECO:0000256" key="2">
    <source>
        <dbReference type="ARBA" id="ARBA00022723"/>
    </source>
</evidence>
<dbReference type="PANTHER" id="PTHR35795">
    <property type="entry name" value="SLR1885 PROTEIN"/>
    <property type="match status" value="1"/>
</dbReference>
<dbReference type="InterPro" id="IPR005249">
    <property type="entry name" value="YqeK"/>
</dbReference>
<sequence length="189" mass="22605">MLIETIFKKINTKFKNDILRFNHTLGVYQMAIQLANFYKINDLTSIKIAALFHDYTKNEPLEFHLSLLSNLVISKYKQTPFMYHAFSASVMLQREFNIHNKKILHAINKHVWGHQSMNKLDKIILVSDKLENSRDFPKINYFRKLAFENLDQVVYQLLEYNLNYYQSKGFRHYKEPLTILKVLKIKMKL</sequence>
<keyword evidence="3" id="KW-0547">Nucleotide-binding</keyword>
<dbReference type="RefSeq" id="WP_304515452.1">
    <property type="nucleotide sequence ID" value="NZ_JAOSID010000010.1"/>
</dbReference>
<comment type="catalytic activity">
    <reaction evidence="6">
        <text>P(1),P(4)-bis(5'-adenosyl) tetraphosphate + H2O = 2 ADP + 2 H(+)</text>
        <dbReference type="Rhea" id="RHEA:24252"/>
        <dbReference type="ChEBI" id="CHEBI:15377"/>
        <dbReference type="ChEBI" id="CHEBI:15378"/>
        <dbReference type="ChEBI" id="CHEBI:58141"/>
        <dbReference type="ChEBI" id="CHEBI:456216"/>
        <dbReference type="EC" id="3.6.1.41"/>
    </reaction>
</comment>
<dbReference type="InterPro" id="IPR003607">
    <property type="entry name" value="HD/PDEase_dom"/>
</dbReference>
<evidence type="ECO:0000256" key="1">
    <source>
        <dbReference type="ARBA" id="ARBA00012506"/>
    </source>
</evidence>
<keyword evidence="2" id="KW-0479">Metal-binding</keyword>
<organism evidence="8 9">
    <name type="scientific">Candidatus Phytoplasma melaleucae</name>
    <dbReference type="NCBI Taxonomy" id="2982630"/>
    <lineage>
        <taxon>Bacteria</taxon>
        <taxon>Bacillati</taxon>
        <taxon>Mycoplasmatota</taxon>
        <taxon>Mollicutes</taxon>
        <taxon>Acholeplasmatales</taxon>
        <taxon>Acholeplasmataceae</taxon>
        <taxon>Candidatus Phytoplasma</taxon>
    </lineage>
</organism>
<evidence type="ECO:0000256" key="6">
    <source>
        <dbReference type="ARBA" id="ARBA00049417"/>
    </source>
</evidence>
<protein>
    <recommendedName>
        <fullName evidence="1">bis(5'-nucleosyl)-tetraphosphatase (symmetrical)</fullName>
        <ecNumber evidence="1">3.6.1.41</ecNumber>
    </recommendedName>
</protein>
<dbReference type="Proteomes" id="UP001172036">
    <property type="component" value="Unassembled WGS sequence"/>
</dbReference>
<evidence type="ECO:0000259" key="7">
    <source>
        <dbReference type="Pfam" id="PF01966"/>
    </source>
</evidence>
<dbReference type="InterPro" id="IPR051094">
    <property type="entry name" value="Diverse_Catalytic_Enzymes"/>
</dbReference>
<proteinExistence type="predicted"/>